<dbReference type="OrthoDB" id="9801686at2"/>
<dbReference type="GO" id="GO:0005524">
    <property type="term" value="F:ATP binding"/>
    <property type="evidence" value="ECO:0007669"/>
    <property type="project" value="UniProtKB-KW"/>
</dbReference>
<comment type="cofactor">
    <cofactor evidence="2">
        <name>K(+)</name>
        <dbReference type="ChEBI" id="CHEBI:29103"/>
    </cofactor>
</comment>
<reference evidence="18 19" key="1">
    <citation type="submission" date="2016-11" db="EMBL/GenBank/DDBJ databases">
        <title>Description of two novel members of the family Erysipelotrichaceae: Ileibacterium lipovorans gen. nov., sp. nov. and Dubosiella newyorkensis, gen. nov., sp. nov.</title>
        <authorList>
            <person name="Cox L.M."/>
            <person name="Sohn J."/>
            <person name="Tyrrell K.L."/>
            <person name="Citron D.M."/>
            <person name="Lawson P.A."/>
            <person name="Patel N.B."/>
            <person name="Iizumi T."/>
            <person name="Perez-Perez G.I."/>
            <person name="Goldstein E.J."/>
            <person name="Blaser M.J."/>
        </authorList>
    </citation>
    <scope>NUCLEOTIDE SEQUENCE [LARGE SCALE GENOMIC DNA]</scope>
    <source>
        <strain evidence="18 19">NYU-BL-A4</strain>
    </source>
</reference>
<dbReference type="PIRSF" id="PIRSF000497">
    <property type="entry name" value="MAT"/>
    <property type="match status" value="1"/>
</dbReference>
<dbReference type="Gene3D" id="3.30.300.10">
    <property type="match status" value="3"/>
</dbReference>
<evidence type="ECO:0000256" key="4">
    <source>
        <dbReference type="ARBA" id="ARBA00009685"/>
    </source>
</evidence>
<evidence type="ECO:0000259" key="17">
    <source>
        <dbReference type="Pfam" id="PF02773"/>
    </source>
</evidence>
<comment type="similarity">
    <text evidence="4 14">Belongs to the AdoMet synthase family.</text>
</comment>
<evidence type="ECO:0000256" key="5">
    <source>
        <dbReference type="ARBA" id="ARBA00012828"/>
    </source>
</evidence>
<dbReference type="GO" id="GO:0006556">
    <property type="term" value="P:S-adenosylmethionine biosynthetic process"/>
    <property type="evidence" value="ECO:0007669"/>
    <property type="project" value="UniProtKB-UniRule"/>
</dbReference>
<keyword evidence="19" id="KW-1185">Reference proteome</keyword>
<dbReference type="SUPFAM" id="SSF55973">
    <property type="entry name" value="S-adenosylmethionine synthetase"/>
    <property type="match status" value="3"/>
</dbReference>
<dbReference type="UniPathway" id="UPA00315">
    <property type="reaction ID" value="UER00080"/>
</dbReference>
<gene>
    <name evidence="18" type="ORF">BO225_11385</name>
</gene>
<name>A0A1U7NJN5_9FIRM</name>
<comment type="caution">
    <text evidence="18">The sequence shown here is derived from an EMBL/GenBank/DDBJ whole genome shotgun (WGS) entry which is preliminary data.</text>
</comment>
<dbReference type="FunFam" id="3.30.300.10:FF:000003">
    <property type="entry name" value="S-adenosylmethionine synthase"/>
    <property type="match status" value="1"/>
</dbReference>
<evidence type="ECO:0000256" key="13">
    <source>
        <dbReference type="NCBIfam" id="TIGR01034"/>
    </source>
</evidence>
<evidence type="ECO:0000256" key="12">
    <source>
        <dbReference type="ARBA" id="ARBA00022958"/>
    </source>
</evidence>
<dbReference type="EMBL" id="MPKA01000139">
    <property type="protein sequence ID" value="OLU43863.1"/>
    <property type="molecule type" value="Genomic_DNA"/>
</dbReference>
<dbReference type="InterPro" id="IPR022636">
    <property type="entry name" value="S-AdoMet_synthetase_sfam"/>
</dbReference>
<evidence type="ECO:0000259" key="15">
    <source>
        <dbReference type="Pfam" id="PF00438"/>
    </source>
</evidence>
<evidence type="ECO:0000313" key="18">
    <source>
        <dbReference type="EMBL" id="OLU43863.1"/>
    </source>
</evidence>
<dbReference type="NCBIfam" id="TIGR01034">
    <property type="entry name" value="metK"/>
    <property type="match status" value="1"/>
</dbReference>
<accession>A0A1U7NJN5</accession>
<protein>
    <recommendedName>
        <fullName evidence="5 13">Methionine adenosyltransferase</fullName>
        <ecNumber evidence="5 13">2.5.1.6</ecNumber>
    </recommendedName>
</protein>
<dbReference type="PROSITE" id="PS00377">
    <property type="entry name" value="ADOMET_SYNTHASE_2"/>
    <property type="match status" value="1"/>
</dbReference>
<keyword evidence="10" id="KW-0067">ATP-binding</keyword>
<feature type="domain" description="S-adenosylmethionine synthetase central" evidence="16">
    <location>
        <begin position="104"/>
        <end position="218"/>
    </location>
</feature>
<evidence type="ECO:0000256" key="3">
    <source>
        <dbReference type="ARBA" id="ARBA00005224"/>
    </source>
</evidence>
<keyword evidence="7 18" id="KW-0808">Transferase</keyword>
<dbReference type="GO" id="GO:0004478">
    <property type="term" value="F:methionine adenosyltransferase activity"/>
    <property type="evidence" value="ECO:0007669"/>
    <property type="project" value="UniProtKB-UniRule"/>
</dbReference>
<dbReference type="Proteomes" id="UP000186705">
    <property type="component" value="Unassembled WGS sequence"/>
</dbReference>
<dbReference type="InterPro" id="IPR022631">
    <property type="entry name" value="ADOMET_SYNTHASE_CS"/>
</dbReference>
<keyword evidence="9" id="KW-0547">Nucleotide-binding</keyword>
<dbReference type="CDD" id="cd18079">
    <property type="entry name" value="S-AdoMet_synt"/>
    <property type="match status" value="1"/>
</dbReference>
<evidence type="ECO:0000256" key="9">
    <source>
        <dbReference type="ARBA" id="ARBA00022741"/>
    </source>
</evidence>
<evidence type="ECO:0000313" key="19">
    <source>
        <dbReference type="Proteomes" id="UP000186705"/>
    </source>
</evidence>
<evidence type="ECO:0000256" key="1">
    <source>
        <dbReference type="ARBA" id="ARBA00001946"/>
    </source>
</evidence>
<dbReference type="InterPro" id="IPR022630">
    <property type="entry name" value="S-AdoMet_synt_C"/>
</dbReference>
<dbReference type="STRING" id="1862672.BO225_11385"/>
<comment type="pathway">
    <text evidence="3">Amino-acid biosynthesis; S-adenosyl-L-methionine biosynthesis; S-adenosyl-L-methionine from L-methionine: step 1/1.</text>
</comment>
<keyword evidence="8" id="KW-0479">Metal-binding</keyword>
<dbReference type="GeneID" id="78276531"/>
<dbReference type="GO" id="GO:0046872">
    <property type="term" value="F:metal ion binding"/>
    <property type="evidence" value="ECO:0007669"/>
    <property type="project" value="UniProtKB-KW"/>
</dbReference>
<dbReference type="AlphaFoldDB" id="A0A1U7NJN5"/>
<evidence type="ECO:0000256" key="6">
    <source>
        <dbReference type="ARBA" id="ARBA00022563"/>
    </source>
</evidence>
<evidence type="ECO:0000256" key="11">
    <source>
        <dbReference type="ARBA" id="ARBA00022842"/>
    </source>
</evidence>
<dbReference type="RefSeq" id="WP_076342348.1">
    <property type="nucleotide sequence ID" value="NZ_CAPDDE010000004.1"/>
</dbReference>
<keyword evidence="12" id="KW-0630">Potassium</keyword>
<dbReference type="InterPro" id="IPR002133">
    <property type="entry name" value="S-AdoMet_synthetase"/>
</dbReference>
<dbReference type="EC" id="2.5.1.6" evidence="5 13"/>
<keyword evidence="11" id="KW-0460">Magnesium</keyword>
<evidence type="ECO:0000256" key="8">
    <source>
        <dbReference type="ARBA" id="ARBA00022723"/>
    </source>
</evidence>
<evidence type="ECO:0000256" key="10">
    <source>
        <dbReference type="ARBA" id="ARBA00022840"/>
    </source>
</evidence>
<dbReference type="GO" id="GO:0006730">
    <property type="term" value="P:one-carbon metabolic process"/>
    <property type="evidence" value="ECO:0007669"/>
    <property type="project" value="UniProtKB-KW"/>
</dbReference>
<feature type="domain" description="S-adenosylmethionine synthetase C-terminal" evidence="17">
    <location>
        <begin position="220"/>
        <end position="357"/>
    </location>
</feature>
<comment type="cofactor">
    <cofactor evidence="1">
        <name>Mg(2+)</name>
        <dbReference type="ChEBI" id="CHEBI:18420"/>
    </cofactor>
</comment>
<evidence type="ECO:0000256" key="7">
    <source>
        <dbReference type="ARBA" id="ARBA00022679"/>
    </source>
</evidence>
<sequence length="366" mass="41016">MKNYIFTSESVTEGHPDKICDQIADAILDEALRQDPYSNMAVEATIKDDFVLIYGEANTKANIDYEKIALDMIKKIGYEEDYQVKVVVNEQSPEIHNAVNKDEICAGDQGIMFGYACDETPEYMPMSIYYAHQLAMQLAKVRRKNPMLKPDGKTQVSVEYENDIPKRIDAIVVSSQHDVSLSQEELKKIIMEEVIKPVIDPALLDENTKYFINPSGSFVVGGSFGDSGTTGRKIVCDTYGGRGRIGGGCFSSKDPTKVDRSAAYYARKVAKNIVANKLAKRAEVEVSYAIGKKEPISICIDTFGSGVMEDEKLLEVIKKNFNFDVNNIINDLDLRKPIYKKTSCYGHFGDPQFSWEKVQELDTNIE</sequence>
<organism evidence="18 19">
    <name type="scientific">Dubosiella newyorkensis</name>
    <dbReference type="NCBI Taxonomy" id="1862672"/>
    <lineage>
        <taxon>Bacteria</taxon>
        <taxon>Bacillati</taxon>
        <taxon>Bacillota</taxon>
        <taxon>Erysipelotrichia</taxon>
        <taxon>Erysipelotrichales</taxon>
        <taxon>Erysipelotrichaceae</taxon>
        <taxon>Dubosiella</taxon>
    </lineage>
</organism>
<dbReference type="InterPro" id="IPR022629">
    <property type="entry name" value="S-AdoMet_synt_central"/>
</dbReference>
<dbReference type="InterPro" id="IPR022628">
    <property type="entry name" value="S-AdoMet_synt_N"/>
</dbReference>
<evidence type="ECO:0000256" key="2">
    <source>
        <dbReference type="ARBA" id="ARBA00001958"/>
    </source>
</evidence>
<dbReference type="Pfam" id="PF02772">
    <property type="entry name" value="S-AdoMet_synt_M"/>
    <property type="match status" value="1"/>
</dbReference>
<dbReference type="Pfam" id="PF02773">
    <property type="entry name" value="S-AdoMet_synt_C"/>
    <property type="match status" value="1"/>
</dbReference>
<feature type="domain" description="S-adenosylmethionine synthetase N-terminal" evidence="15">
    <location>
        <begin position="3"/>
        <end position="92"/>
    </location>
</feature>
<dbReference type="Pfam" id="PF00438">
    <property type="entry name" value="S-AdoMet_synt_N"/>
    <property type="match status" value="1"/>
</dbReference>
<evidence type="ECO:0000256" key="14">
    <source>
        <dbReference type="RuleBase" id="RU004462"/>
    </source>
</evidence>
<keyword evidence="6" id="KW-0554">One-carbon metabolism</keyword>
<dbReference type="PANTHER" id="PTHR11964">
    <property type="entry name" value="S-ADENOSYLMETHIONINE SYNTHETASE"/>
    <property type="match status" value="1"/>
</dbReference>
<proteinExistence type="inferred from homology"/>
<evidence type="ECO:0000259" key="16">
    <source>
        <dbReference type="Pfam" id="PF02772"/>
    </source>
</evidence>